<gene>
    <name evidence="6" type="ORF">Cni_G11306</name>
</gene>
<evidence type="ECO:0000313" key="7">
    <source>
        <dbReference type="Proteomes" id="UP001327560"/>
    </source>
</evidence>
<dbReference type="PANTHER" id="PTHR33077:SF90">
    <property type="entry name" value="PROTEIN TIFY 7"/>
    <property type="match status" value="1"/>
</dbReference>
<dbReference type="GO" id="GO:2000022">
    <property type="term" value="P:regulation of jasmonic acid mediated signaling pathway"/>
    <property type="evidence" value="ECO:0007669"/>
    <property type="project" value="UniProtKB-UniRule"/>
</dbReference>
<comment type="subcellular location">
    <subcellularLocation>
        <location evidence="4">Nucleus</location>
    </subcellularLocation>
</comment>
<name>A0AAQ3K5W2_9LILI</name>
<evidence type="ECO:0000259" key="5">
    <source>
        <dbReference type="PROSITE" id="PS51320"/>
    </source>
</evidence>
<dbReference type="AlphaFoldDB" id="A0AAQ3K5W2"/>
<protein>
    <recommendedName>
        <fullName evidence="4">Protein TIFY</fullName>
    </recommendedName>
    <alternativeName>
        <fullName evidence="4">Jasmonate ZIM domain-containing protein</fullName>
    </alternativeName>
</protein>
<dbReference type="PANTHER" id="PTHR33077">
    <property type="entry name" value="PROTEIN TIFY 4A-RELATED-RELATED"/>
    <property type="match status" value="1"/>
</dbReference>
<accession>A0AAQ3K5W2</accession>
<comment type="similarity">
    <text evidence="1 4">Belongs to the TIFY/JAZ family.</text>
</comment>
<evidence type="ECO:0000313" key="6">
    <source>
        <dbReference type="EMBL" id="WOL02587.1"/>
    </source>
</evidence>
<reference evidence="6 7" key="1">
    <citation type="submission" date="2023-10" db="EMBL/GenBank/DDBJ databases">
        <title>Chromosome-scale genome assembly provides insights into flower coloration mechanisms of Canna indica.</title>
        <authorList>
            <person name="Li C."/>
        </authorList>
    </citation>
    <scope>NUCLEOTIDE SEQUENCE [LARGE SCALE GENOMIC DNA]</scope>
    <source>
        <tissue evidence="6">Flower</tissue>
    </source>
</reference>
<proteinExistence type="inferred from homology"/>
<comment type="domain">
    <text evidence="4">The jas domain is required for interaction with COI1.</text>
</comment>
<keyword evidence="2 4" id="KW-1184">Jasmonic acid signaling pathway</keyword>
<evidence type="ECO:0000256" key="2">
    <source>
        <dbReference type="ARBA" id="ARBA00022819"/>
    </source>
</evidence>
<sequence length="277" mass="30354">MERDFMGLEYGKGSVAMQQQECNRSLQDSSPGYQGGSVQWPYANETSSPPQALSTKAAEGYTLKWMTTEIDSDTNKSYPLLSSQNSLNLIRGDSEQHLMQVNPYLINSSAAYMHYLDDSTRVGATFEDSSSRNTSIPSQLTMFYGGAVIVYDNVSMDTAQEIMLLARNGNGVTSGTSANPRAQMVNAVHASLESHDQAPAPDQLIPRAVPLARKASLSRFLETRKQRMTDCTPHSFGYKITQDTDDGFCGSNSSDEPRTIIPISGHENSNIAVHYLS</sequence>
<keyword evidence="3" id="KW-0832">Ubl conjugation</keyword>
<evidence type="ECO:0000256" key="4">
    <source>
        <dbReference type="RuleBase" id="RU369065"/>
    </source>
</evidence>
<keyword evidence="4" id="KW-0539">Nucleus</keyword>
<dbReference type="Pfam" id="PF06200">
    <property type="entry name" value="tify"/>
    <property type="match status" value="1"/>
</dbReference>
<dbReference type="InterPro" id="IPR018467">
    <property type="entry name" value="CCT_CS"/>
</dbReference>
<evidence type="ECO:0000256" key="3">
    <source>
        <dbReference type="ARBA" id="ARBA00022843"/>
    </source>
</evidence>
<feature type="domain" description="Tify" evidence="5">
    <location>
        <begin position="133"/>
        <end position="168"/>
    </location>
</feature>
<dbReference type="SMART" id="SM00979">
    <property type="entry name" value="TIFY"/>
    <property type="match status" value="1"/>
</dbReference>
<dbReference type="InterPro" id="IPR040390">
    <property type="entry name" value="TIFY/JAZ"/>
</dbReference>
<comment type="function">
    <text evidence="4">Repressor of jasmonate responses.</text>
</comment>
<dbReference type="Pfam" id="PF09425">
    <property type="entry name" value="Jas_motif"/>
    <property type="match status" value="1"/>
</dbReference>
<dbReference type="GO" id="GO:0031347">
    <property type="term" value="P:regulation of defense response"/>
    <property type="evidence" value="ECO:0007669"/>
    <property type="project" value="UniProtKB-UniRule"/>
</dbReference>
<dbReference type="GO" id="GO:0005634">
    <property type="term" value="C:nucleus"/>
    <property type="evidence" value="ECO:0007669"/>
    <property type="project" value="UniProtKB-SubCell"/>
</dbReference>
<dbReference type="InterPro" id="IPR010399">
    <property type="entry name" value="Tify_dom"/>
</dbReference>
<dbReference type="GO" id="GO:0009611">
    <property type="term" value="P:response to wounding"/>
    <property type="evidence" value="ECO:0007669"/>
    <property type="project" value="UniProtKB-UniRule"/>
</dbReference>
<keyword evidence="7" id="KW-1185">Reference proteome</keyword>
<organism evidence="6 7">
    <name type="scientific">Canna indica</name>
    <name type="common">Indian-shot</name>
    <dbReference type="NCBI Taxonomy" id="4628"/>
    <lineage>
        <taxon>Eukaryota</taxon>
        <taxon>Viridiplantae</taxon>
        <taxon>Streptophyta</taxon>
        <taxon>Embryophyta</taxon>
        <taxon>Tracheophyta</taxon>
        <taxon>Spermatophyta</taxon>
        <taxon>Magnoliopsida</taxon>
        <taxon>Liliopsida</taxon>
        <taxon>Zingiberales</taxon>
        <taxon>Cannaceae</taxon>
        <taxon>Canna</taxon>
    </lineage>
</organism>
<dbReference type="EMBL" id="CP136892">
    <property type="protein sequence ID" value="WOL02587.1"/>
    <property type="molecule type" value="Genomic_DNA"/>
</dbReference>
<evidence type="ECO:0000256" key="1">
    <source>
        <dbReference type="ARBA" id="ARBA00008614"/>
    </source>
</evidence>
<dbReference type="PROSITE" id="PS51320">
    <property type="entry name" value="TIFY"/>
    <property type="match status" value="1"/>
</dbReference>
<dbReference type="Proteomes" id="UP001327560">
    <property type="component" value="Chromosome 3"/>
</dbReference>